<evidence type="ECO:0000259" key="2">
    <source>
        <dbReference type="Pfam" id="PF00326"/>
    </source>
</evidence>
<proteinExistence type="predicted"/>
<dbReference type="SUPFAM" id="SSF53474">
    <property type="entry name" value="alpha/beta-Hydrolases"/>
    <property type="match status" value="1"/>
</dbReference>
<dbReference type="SUPFAM" id="SSF82171">
    <property type="entry name" value="DPP6 N-terminal domain-like"/>
    <property type="match status" value="1"/>
</dbReference>
<dbReference type="Pfam" id="PF00326">
    <property type="entry name" value="Peptidase_S9"/>
    <property type="match status" value="1"/>
</dbReference>
<dbReference type="Proteomes" id="UP001589890">
    <property type="component" value="Unassembled WGS sequence"/>
</dbReference>
<dbReference type="PANTHER" id="PTHR42776">
    <property type="entry name" value="SERINE PEPTIDASE S9 FAMILY MEMBER"/>
    <property type="match status" value="1"/>
</dbReference>
<dbReference type="InterPro" id="IPR011042">
    <property type="entry name" value="6-blade_b-propeller_TolB-like"/>
</dbReference>
<name>A0ABV6QW01_9ACTN</name>
<organism evidence="3 4">
    <name type="scientific">Kribbella deserti</name>
    <dbReference type="NCBI Taxonomy" id="1926257"/>
    <lineage>
        <taxon>Bacteria</taxon>
        <taxon>Bacillati</taxon>
        <taxon>Actinomycetota</taxon>
        <taxon>Actinomycetes</taxon>
        <taxon>Propionibacteriales</taxon>
        <taxon>Kribbellaceae</taxon>
        <taxon>Kribbella</taxon>
    </lineage>
</organism>
<dbReference type="RefSeq" id="WP_380053962.1">
    <property type="nucleotide sequence ID" value="NZ_JBHLTC010000037.1"/>
</dbReference>
<dbReference type="InterPro" id="IPR029058">
    <property type="entry name" value="AB_hydrolase_fold"/>
</dbReference>
<dbReference type="EMBL" id="JBHLTC010000037">
    <property type="protein sequence ID" value="MFC0628191.1"/>
    <property type="molecule type" value="Genomic_DNA"/>
</dbReference>
<dbReference type="PRINTS" id="PR00862">
    <property type="entry name" value="PROLIGOPTASE"/>
</dbReference>
<reference evidence="3 4" key="1">
    <citation type="submission" date="2024-09" db="EMBL/GenBank/DDBJ databases">
        <authorList>
            <person name="Sun Q."/>
            <person name="Mori K."/>
        </authorList>
    </citation>
    <scope>NUCLEOTIDE SEQUENCE [LARGE SCALE GENOMIC DNA]</scope>
    <source>
        <strain evidence="3 4">CGMCC 1.15906</strain>
    </source>
</reference>
<dbReference type="InterPro" id="IPR001375">
    <property type="entry name" value="Peptidase_S9_cat"/>
</dbReference>
<sequence length="596" mass="64755">MTLLSTLLSLPAVIAFDVDDSGRLLVGYDGSGVRQLHEVSPAGDWRALTDLADRVTNGQLIPGTTRVVVEHDTGGNERGQLSVLDLTDPELELEPLVHDPEYFNTLIEVRADRLLYTSNRRNGTDFDLIARELATGDETTLWDGGGYVMRVKPSPDGRWVAVTRAGGPANSNQLLLVESGTTHTIEVTSYDDPTYLHAISWLPDSSGLLVASDADRDRIAILRYDLATGALSDLLVDERYDLAGWACPDGEHLLVATTDDGEISLALHRLADGVLLAPLGLPAGGCAARHMAAADPLWSTDGAYALINYNSPTEPPCVIRYTRETGELLTVRAPDMPELPANLPTPESHRVKSFDGEQIPVFVYRPADGGDGSAVVLVHGGPEWMSARVWHPMTIALAGQGHTVVVPNVRGSAGYGKRWYSLDDKYLRLNSVKDLAALHDWLPELGLDPRRAALYGGSYGGYMVLAGLAFQPERWAAGVDVVGMASLVTFLENTSDYRRVAREREYGSLAEDREFLEQASPLNQVDQIRAPLLVIHGANDPRVPLSEAEQIAAALAARDIPCELLVYPDEGHGLHKRVNQLDAYPKALAFLAETLK</sequence>
<evidence type="ECO:0000313" key="3">
    <source>
        <dbReference type="EMBL" id="MFC0628191.1"/>
    </source>
</evidence>
<dbReference type="PANTHER" id="PTHR42776:SF27">
    <property type="entry name" value="DIPEPTIDYL PEPTIDASE FAMILY MEMBER 6"/>
    <property type="match status" value="1"/>
</dbReference>
<evidence type="ECO:0000313" key="4">
    <source>
        <dbReference type="Proteomes" id="UP001589890"/>
    </source>
</evidence>
<keyword evidence="4" id="KW-1185">Reference proteome</keyword>
<dbReference type="Gene3D" id="3.40.50.1820">
    <property type="entry name" value="alpha/beta hydrolase"/>
    <property type="match status" value="1"/>
</dbReference>
<dbReference type="Gene3D" id="2.120.10.30">
    <property type="entry name" value="TolB, C-terminal domain"/>
    <property type="match status" value="1"/>
</dbReference>
<dbReference type="InterPro" id="IPR002470">
    <property type="entry name" value="Peptidase_S9A"/>
</dbReference>
<keyword evidence="1" id="KW-0378">Hydrolase</keyword>
<protein>
    <submittedName>
        <fullName evidence="3">S9 family peptidase</fullName>
    </submittedName>
</protein>
<accession>A0ABV6QW01</accession>
<gene>
    <name evidence="3" type="ORF">ACFFGN_29245</name>
</gene>
<feature type="domain" description="Peptidase S9 prolyl oligopeptidase catalytic" evidence="2">
    <location>
        <begin position="397"/>
        <end position="596"/>
    </location>
</feature>
<comment type="caution">
    <text evidence="3">The sequence shown here is derived from an EMBL/GenBank/DDBJ whole genome shotgun (WGS) entry which is preliminary data.</text>
</comment>
<evidence type="ECO:0000256" key="1">
    <source>
        <dbReference type="ARBA" id="ARBA00022801"/>
    </source>
</evidence>